<dbReference type="EMBL" id="CAJHJT010000034">
    <property type="protein sequence ID" value="CAD7004167.1"/>
    <property type="molecule type" value="Genomic_DNA"/>
</dbReference>
<keyword evidence="2" id="KW-1185">Reference proteome</keyword>
<name>A0A811V2S6_CERCA</name>
<evidence type="ECO:0000313" key="2">
    <source>
        <dbReference type="Proteomes" id="UP000606786"/>
    </source>
</evidence>
<sequence length="69" mass="7762">MIVIVSSSRLLSGSFFLQIESYINSSATHSAAMRFDESQSRCLNAASKTICHYSHPLHSMQQMQMHART</sequence>
<comment type="caution">
    <text evidence="1">The sequence shown here is derived from an EMBL/GenBank/DDBJ whole genome shotgun (WGS) entry which is preliminary data.</text>
</comment>
<proteinExistence type="predicted"/>
<reference evidence="1" key="1">
    <citation type="submission" date="2020-11" db="EMBL/GenBank/DDBJ databases">
        <authorList>
            <person name="Whitehead M."/>
        </authorList>
    </citation>
    <scope>NUCLEOTIDE SEQUENCE</scope>
    <source>
        <strain evidence="1">EGII</strain>
    </source>
</reference>
<accession>A0A811V2S6</accession>
<organism evidence="1 2">
    <name type="scientific">Ceratitis capitata</name>
    <name type="common">Mediterranean fruit fly</name>
    <name type="synonym">Tephritis capitata</name>
    <dbReference type="NCBI Taxonomy" id="7213"/>
    <lineage>
        <taxon>Eukaryota</taxon>
        <taxon>Metazoa</taxon>
        <taxon>Ecdysozoa</taxon>
        <taxon>Arthropoda</taxon>
        <taxon>Hexapoda</taxon>
        <taxon>Insecta</taxon>
        <taxon>Pterygota</taxon>
        <taxon>Neoptera</taxon>
        <taxon>Endopterygota</taxon>
        <taxon>Diptera</taxon>
        <taxon>Brachycera</taxon>
        <taxon>Muscomorpha</taxon>
        <taxon>Tephritoidea</taxon>
        <taxon>Tephritidae</taxon>
        <taxon>Ceratitis</taxon>
        <taxon>Ceratitis</taxon>
    </lineage>
</organism>
<protein>
    <submittedName>
        <fullName evidence="1">(Mediterranean fruit fly) hypothetical protein</fullName>
    </submittedName>
</protein>
<dbReference type="AlphaFoldDB" id="A0A811V2S6"/>
<dbReference type="Proteomes" id="UP000606786">
    <property type="component" value="Unassembled WGS sequence"/>
</dbReference>
<gene>
    <name evidence="1" type="ORF">CCAP1982_LOCUS12587</name>
</gene>
<evidence type="ECO:0000313" key="1">
    <source>
        <dbReference type="EMBL" id="CAD7004167.1"/>
    </source>
</evidence>